<dbReference type="InterPro" id="IPR051162">
    <property type="entry name" value="T4SS_component"/>
</dbReference>
<accession>A0A0S2W2L0</accession>
<gene>
    <name evidence="2" type="ORF">IB211_01217</name>
</gene>
<feature type="domain" description="TraG P-loop" evidence="1">
    <location>
        <begin position="230"/>
        <end position="527"/>
    </location>
</feature>
<proteinExistence type="predicted"/>
<dbReference type="InterPro" id="IPR027417">
    <property type="entry name" value="P-loop_NTPase"/>
</dbReference>
<reference evidence="2 3" key="1">
    <citation type="journal article" date="2015" name="Nat. Commun.">
        <title>Production of butyrate from lysine and the Amadori product fructoselysine by a human gut commensal.</title>
        <authorList>
            <person name="Bui T.P."/>
            <person name="Ritari J."/>
            <person name="Boeren S."/>
            <person name="de Waard P."/>
            <person name="Plugge C.M."/>
            <person name="de Vos W.M."/>
        </authorList>
    </citation>
    <scope>NUCLEOTIDE SEQUENCE [LARGE SCALE GENOMIC DNA]</scope>
    <source>
        <strain evidence="2 3">AF211</strain>
    </source>
</reference>
<dbReference type="Pfam" id="PF19044">
    <property type="entry name" value="P-loop_TraG"/>
    <property type="match status" value="1"/>
</dbReference>
<dbReference type="PATRIC" id="fig|1297617.4.peg.1237"/>
<dbReference type="PANTHER" id="PTHR30121:SF6">
    <property type="entry name" value="SLR6007 PROTEIN"/>
    <property type="match status" value="1"/>
</dbReference>
<sequence length="610" mass="69353">MAKKTKKAAPQSRETAGIKSFLDMIAPSVVKFEPDHFICGNTFRCVWALREYPTQTDEQALLRHLGEKDGITLRIYTRQLTPAEEDRILHNAANKNRMNKSNPNDLRQTIIAETNLQDMISMEGSRHRNKEPLFHCAVYIELTAPDHDALKLLQTDVLTELVRSKLNVDRLLLRQQQGFCCASPVGYNAFGAQFERVLPANSVANLYPFNYSGKTDAKGFYVGRDKYGSNILVDFDQRDEDKTSANILILGNSGQGKSYLMKLLILNLLESGKSVITLDAEHEQQEMCEAVGGCFADLMAGQYIINVLEPKCWDDGGDPDDTAAPEAFRKNTLLAQHISFLKDFFRAYKDFSDAHIDTIEIMLSKLYQKWGITERTNFRRMRSEDYPILSDLYDLIESEYKSYDMAAHQLYTEQILREVLLGLHSMCKGADAQFFNGHTNITSSRFLVFGVKGLLGAAKNVRNAMLFNILSFLSDKLLTEGNTVAALDELYIWLPNPTAIEYIRNCLKRVRKKESAMLLASQNLEDFDQEGIREMTKPLFSIPPHQFLFNAGSIDKRSYMEMLQLDEAEYNLIKFPQRGVCLYKCGNERYLLEVHAPAYKEKLFGTAGGR</sequence>
<evidence type="ECO:0000313" key="3">
    <source>
        <dbReference type="Proteomes" id="UP000064844"/>
    </source>
</evidence>
<reference evidence="3" key="2">
    <citation type="submission" date="2015-04" db="EMBL/GenBank/DDBJ databases">
        <title>A butyrogenic pathway from the amino acid lysine in a human gut commensal.</title>
        <authorList>
            <person name="de Vos W.M."/>
            <person name="Bui N.T.P."/>
            <person name="Plugge C.M."/>
            <person name="Ritari J."/>
        </authorList>
    </citation>
    <scope>NUCLEOTIDE SEQUENCE [LARGE SCALE GENOMIC DNA]</scope>
    <source>
        <strain evidence="3">AF211</strain>
    </source>
</reference>
<organism evidence="2 3">
    <name type="scientific">Intestinimonas butyriciproducens</name>
    <dbReference type="NCBI Taxonomy" id="1297617"/>
    <lineage>
        <taxon>Bacteria</taxon>
        <taxon>Bacillati</taxon>
        <taxon>Bacillota</taxon>
        <taxon>Clostridia</taxon>
        <taxon>Eubacteriales</taxon>
        <taxon>Intestinimonas</taxon>
    </lineage>
</organism>
<evidence type="ECO:0000259" key="1">
    <source>
        <dbReference type="Pfam" id="PF19044"/>
    </source>
</evidence>
<dbReference type="PANTHER" id="PTHR30121">
    <property type="entry name" value="UNCHARACTERIZED PROTEIN YJGR-RELATED"/>
    <property type="match status" value="1"/>
</dbReference>
<dbReference type="AlphaFoldDB" id="A0A0S2W2L0"/>
<dbReference type="Proteomes" id="UP000064844">
    <property type="component" value="Chromosome"/>
</dbReference>
<evidence type="ECO:0000313" key="2">
    <source>
        <dbReference type="EMBL" id="ALP93610.1"/>
    </source>
</evidence>
<dbReference type="InterPro" id="IPR043964">
    <property type="entry name" value="P-loop_TraG"/>
</dbReference>
<name>A0A0S2W2L0_9FIRM</name>
<dbReference type="Gene3D" id="1.10.8.730">
    <property type="match status" value="1"/>
</dbReference>
<dbReference type="SUPFAM" id="SSF52540">
    <property type="entry name" value="P-loop containing nucleoside triphosphate hydrolases"/>
    <property type="match status" value="1"/>
</dbReference>
<dbReference type="KEGG" id="ibu:IB211_01217"/>
<keyword evidence="3" id="KW-1185">Reference proteome</keyword>
<protein>
    <submittedName>
        <fullName evidence="2">TraE-like protein</fullName>
    </submittedName>
</protein>
<dbReference type="EMBL" id="CP011307">
    <property type="protein sequence ID" value="ALP93610.1"/>
    <property type="molecule type" value="Genomic_DNA"/>
</dbReference>
<dbReference type="Gene3D" id="3.40.50.300">
    <property type="entry name" value="P-loop containing nucleotide triphosphate hydrolases"/>
    <property type="match status" value="1"/>
</dbReference>
<dbReference type="STRING" id="1297617.IB211_01217"/>